<dbReference type="SMART" id="SM00826">
    <property type="entry name" value="PKS_DH"/>
    <property type="match status" value="1"/>
</dbReference>
<dbReference type="SUPFAM" id="SSF52151">
    <property type="entry name" value="FabD/lysophospholipase-like"/>
    <property type="match status" value="1"/>
</dbReference>
<dbReference type="SUPFAM" id="SSF55048">
    <property type="entry name" value="Probable ACP-binding domain of malonyl-CoA ACP transacylase"/>
    <property type="match status" value="1"/>
</dbReference>
<feature type="domain" description="Ketosynthase family 3 (KS3)" evidence="7">
    <location>
        <begin position="5"/>
        <end position="432"/>
    </location>
</feature>
<dbReference type="InterPro" id="IPR049900">
    <property type="entry name" value="PKS_mFAS_DH"/>
</dbReference>
<keyword evidence="10" id="KW-1185">Reference proteome</keyword>
<dbReference type="InterPro" id="IPR050091">
    <property type="entry name" value="PKS_NRPS_Biosynth_Enz"/>
</dbReference>
<organism evidence="9 10">
    <name type="scientific">Spongiactinospora rosea</name>
    <dbReference type="NCBI Taxonomy" id="2248750"/>
    <lineage>
        <taxon>Bacteria</taxon>
        <taxon>Bacillati</taxon>
        <taxon>Actinomycetota</taxon>
        <taxon>Actinomycetes</taxon>
        <taxon>Streptosporangiales</taxon>
        <taxon>Streptosporangiaceae</taxon>
        <taxon>Spongiactinospora</taxon>
    </lineage>
</organism>
<name>A0A366LZ26_9ACTN</name>
<dbReference type="PROSITE" id="PS00606">
    <property type="entry name" value="KS3_1"/>
    <property type="match status" value="1"/>
</dbReference>
<dbReference type="Gene3D" id="3.40.47.10">
    <property type="match status" value="1"/>
</dbReference>
<dbReference type="InterPro" id="IPR016035">
    <property type="entry name" value="Acyl_Trfase/lysoPLipase"/>
</dbReference>
<evidence type="ECO:0000256" key="5">
    <source>
        <dbReference type="PROSITE-ProRule" id="PRU01363"/>
    </source>
</evidence>
<dbReference type="SMART" id="SM00827">
    <property type="entry name" value="PKS_AT"/>
    <property type="match status" value="1"/>
</dbReference>
<evidence type="ECO:0000256" key="4">
    <source>
        <dbReference type="ARBA" id="ARBA00022679"/>
    </source>
</evidence>
<dbReference type="InterPro" id="IPR020806">
    <property type="entry name" value="PKS_PP-bd"/>
</dbReference>
<feature type="active site" description="Proton acceptor; for dehydratase activity" evidence="5">
    <location>
        <position position="1384"/>
    </location>
</feature>
<dbReference type="InterPro" id="IPR001227">
    <property type="entry name" value="Ac_transferase_dom_sf"/>
</dbReference>
<gene>
    <name evidence="9" type="ORF">DP939_14855</name>
</gene>
<dbReference type="InterPro" id="IPR032821">
    <property type="entry name" value="PKS_assoc"/>
</dbReference>
<dbReference type="GO" id="GO:0006633">
    <property type="term" value="P:fatty acid biosynthetic process"/>
    <property type="evidence" value="ECO:0007669"/>
    <property type="project" value="InterPro"/>
</dbReference>
<dbReference type="Pfam" id="PF02801">
    <property type="entry name" value="Ketoacyl-synt_C"/>
    <property type="match status" value="1"/>
</dbReference>
<dbReference type="InterPro" id="IPR042104">
    <property type="entry name" value="PKS_dehydratase_sf"/>
</dbReference>
<proteinExistence type="predicted"/>
<dbReference type="InterPro" id="IPR018201">
    <property type="entry name" value="Ketoacyl_synth_AS"/>
</dbReference>
<keyword evidence="3" id="KW-0597">Phosphoprotein</keyword>
<dbReference type="SUPFAM" id="SSF53901">
    <property type="entry name" value="Thiolase-like"/>
    <property type="match status" value="1"/>
</dbReference>
<evidence type="ECO:0000313" key="9">
    <source>
        <dbReference type="EMBL" id="RBQ19218.1"/>
    </source>
</evidence>
<dbReference type="Proteomes" id="UP000253303">
    <property type="component" value="Unassembled WGS sequence"/>
</dbReference>
<dbReference type="GO" id="GO:0044550">
    <property type="term" value="P:secondary metabolite biosynthetic process"/>
    <property type="evidence" value="ECO:0007669"/>
    <property type="project" value="UniProtKB-ARBA"/>
</dbReference>
<dbReference type="InterPro" id="IPR020807">
    <property type="entry name" value="PKS_DH"/>
</dbReference>
<dbReference type="Gene3D" id="3.30.70.3290">
    <property type="match status" value="1"/>
</dbReference>
<evidence type="ECO:0000259" key="6">
    <source>
        <dbReference type="PROSITE" id="PS50075"/>
    </source>
</evidence>
<dbReference type="EMBL" id="QMEY01000005">
    <property type="protein sequence ID" value="RBQ19218.1"/>
    <property type="molecule type" value="Genomic_DNA"/>
</dbReference>
<dbReference type="Gene3D" id="3.40.50.1820">
    <property type="entry name" value="alpha/beta hydrolase"/>
    <property type="match status" value="1"/>
</dbReference>
<reference evidence="9 10" key="1">
    <citation type="submission" date="2018-06" db="EMBL/GenBank/DDBJ databases">
        <title>Sphaerisporangium craniellae sp. nov., isolated from a marine sponge in the South China Sea.</title>
        <authorList>
            <person name="Li L."/>
        </authorList>
    </citation>
    <scope>NUCLEOTIDE SEQUENCE [LARGE SCALE GENOMIC DNA]</scope>
    <source>
        <strain evidence="9 10">LHW63015</strain>
    </source>
</reference>
<dbReference type="InterPro" id="IPR014031">
    <property type="entry name" value="Ketoacyl_synth_C"/>
</dbReference>
<dbReference type="SMART" id="SM00822">
    <property type="entry name" value="PKS_KR"/>
    <property type="match status" value="1"/>
</dbReference>
<dbReference type="InterPro" id="IPR036736">
    <property type="entry name" value="ACP-like_sf"/>
</dbReference>
<dbReference type="OrthoDB" id="4537517at2"/>
<dbReference type="InterPro" id="IPR036291">
    <property type="entry name" value="NAD(P)-bd_dom_sf"/>
</dbReference>
<dbReference type="Pfam" id="PF00550">
    <property type="entry name" value="PP-binding"/>
    <property type="match status" value="1"/>
</dbReference>
<dbReference type="FunFam" id="1.10.1200.10:FF:000016">
    <property type="entry name" value="Non-ribosomal peptide synthase"/>
    <property type="match status" value="1"/>
</dbReference>
<dbReference type="Pfam" id="PF16197">
    <property type="entry name" value="KAsynt_C_assoc"/>
    <property type="match status" value="1"/>
</dbReference>
<dbReference type="SMART" id="SM00823">
    <property type="entry name" value="PKS_PP"/>
    <property type="match status" value="1"/>
</dbReference>
<feature type="active site" description="Proton donor; for dehydratase activity" evidence="5">
    <location>
        <position position="1544"/>
    </location>
</feature>
<evidence type="ECO:0000259" key="8">
    <source>
        <dbReference type="PROSITE" id="PS52019"/>
    </source>
</evidence>
<dbReference type="Pfam" id="PF00109">
    <property type="entry name" value="ketoacyl-synt"/>
    <property type="match status" value="1"/>
</dbReference>
<dbReference type="PANTHER" id="PTHR43775:SF37">
    <property type="entry name" value="SI:DKEY-61P9.11"/>
    <property type="match status" value="1"/>
</dbReference>
<dbReference type="InterPro" id="IPR057326">
    <property type="entry name" value="KR_dom"/>
</dbReference>
<dbReference type="SUPFAM" id="SSF47336">
    <property type="entry name" value="ACP-like"/>
    <property type="match status" value="1"/>
</dbReference>
<dbReference type="InterPro" id="IPR049552">
    <property type="entry name" value="PKS_DH_N"/>
</dbReference>
<comment type="caution">
    <text evidence="9">The sequence shown here is derived from an EMBL/GenBank/DDBJ whole genome shotgun (WGS) entry which is preliminary data.</text>
</comment>
<evidence type="ECO:0000256" key="2">
    <source>
        <dbReference type="ARBA" id="ARBA00022450"/>
    </source>
</evidence>
<dbReference type="InterPro" id="IPR014043">
    <property type="entry name" value="Acyl_transferase_dom"/>
</dbReference>
<evidence type="ECO:0000259" key="7">
    <source>
        <dbReference type="PROSITE" id="PS52004"/>
    </source>
</evidence>
<dbReference type="SUPFAM" id="SSF51735">
    <property type="entry name" value="NAD(P)-binding Rossmann-fold domains"/>
    <property type="match status" value="2"/>
</dbReference>
<dbReference type="Gene3D" id="3.40.50.720">
    <property type="entry name" value="NAD(P)-binding Rossmann-like Domain"/>
    <property type="match status" value="1"/>
</dbReference>
<dbReference type="GO" id="GO:0004312">
    <property type="term" value="F:fatty acid synthase activity"/>
    <property type="evidence" value="ECO:0007669"/>
    <property type="project" value="TreeGrafter"/>
</dbReference>
<accession>A0A366LZ26</accession>
<dbReference type="InterPro" id="IPR009081">
    <property type="entry name" value="PP-bd_ACP"/>
</dbReference>
<feature type="region of interest" description="N-terminal hotdog fold" evidence="5">
    <location>
        <begin position="1353"/>
        <end position="1475"/>
    </location>
</feature>
<dbReference type="RefSeq" id="WP_113981278.1">
    <property type="nucleotide sequence ID" value="NZ_QMEY01000005.1"/>
</dbReference>
<keyword evidence="4" id="KW-0808">Transferase</keyword>
<dbReference type="InterPro" id="IPR016036">
    <property type="entry name" value="Malonyl_transacylase_ACP-bd"/>
</dbReference>
<sequence>MSTNEREIAIVGFAARVPGADDADAFWRNLCAGTESIGPLDEEAMRSRGVPEHRLRERGYRPVGASARDLDAFDAEFFGLTRREAEICDPQFRLFLELSYTALEHAGHDPWAMPGRVSVLGGSALGTYGREHVLRNRSVRRAVGESSVLIGTSPDYIAPLVSYRLGYTGPSVSVYTACSTSLVAVHLGVQSLRAHQADVVVAGGVQVDLPLGGGYVYREGGINSADGHVRPFGADASGTVFADGGATVVLKRLRDALADGDTIHGVLLGSAVNNDGDRRAGFTAPGVAGQMELIEAALADARIGPRSIGMVEAHGTGTVVGDPIEVAALTSVYRRYTGDRGFCRLGSVKGNVGHLGAGSGAVSLIKTLYALRTGLIPPSINCDEVNPALNLAEGPFVLATEPAAWDAGHAVRRAAVSSFGIGGTNAHVILEGAARRPAEPEPAAWRLVPVSARTPQALDEAAGRLAGALEDDSLELAHATYTLQEGRPRFARRRAVVARTRAEAADALRAGPDAPFAASGEAGPGDPRVALLLPGQGAQTPGMGRGLYRAYPVYRDAVDECADLLTPSLGLDLRDLLLADPGDGQAAARLRETAITQPSVFVTQYAAARLWESLGVRPAALLGHSVGELTAAHLAGVFTLPDALRAVARRGALMQATARGTMLALPLDADAVRPMLPGDVEMAAANSPAACVVAGSGEAIDRFAEDLADLGITGTPLRTSHAFHSQLMEPVLEEFAAALAEMDLRAPEVPFVSGLTGDWITPEQATSPAYWAAQLRGEVRFDAGVRTLRLAGHGHFLEVGPGGTLTGFVRRHLLDAGTPGVPVAGMPGGGDDEAGLFKAAARLWTTGVEPDWERLERSRVRRRVALPSYPFQRTRHWIEPDTGPGADEEAEPDMARHNLYVPSWRQEPRPAARPVAGEHWLLVGGPRDLADAVAAAAAESGVAVTIAGSGRGTPLDLDSPADVQRCLQRLTADDSPRIHRIVYLDGLNAGAHDLDQRAVARRVYRRMAAVAQALVRYCPPGTEVIGVTDRVWSVNGEPATPAAVTALGPLLTLPREQPSVTVRQIDADATAPVRRLASALVAEVTADGPADRVALRGSRRWVQSFTPLPEPPGPPALPPLRQGGVYVITGGLGGLGLAVAEELAATAGARLVLVARTAMPERERWPALLDAPGTDAGTRGRIAGVRRVEAAGGEVMTVAADIGDRDQVIEVLALAEKEFGEVNGIVHAAGVPGGQLLAVHDDIAADAVFAAKLDGASVLAELAGEGRLPEADFVALFSSIVTLSADYGHCDYMAANLYLDALAAAHADGEPRFVSINWWGWRDVGMVSEAGGSEAFLRFSRAREAAWRTPVGHPLVDAMTRDDDDAKEFEVLLRPEAHWVWAEHRIDGTGSLPGTGLLEMVTACARHAWGKTAVRIADVLFIDPVFVSAETTGRISFTPGAGPATWDFAIAFRSAGEPEERVQCRGTVYLGVTDPPPAVDLAACRAGLSERGTAPEDDVVRFGPNFQVVTGCWSDGERGLVELSLPAEQPADTADLIVHPALLDRASYGVPSPEGHTYLPFSYRTVEVRAPLPRHCWAVQTYRSDPARPEFIEADITIVDDAGNVCVAVAGYSCRSVTAPAASAPRKAGAAPGGGSMLATEDGRALFSRILATWPAHQVITTIGPLSARIERSRAFDQAAVAAVAAAGNRTGDTARPEGVAFVPPGTAVETALVTLWSDALGVREIGIDDDFFDLGGESLTVVYLASSIRERLGVEITVADLFERTTIRDLALLVEGSAHDTGAHR</sequence>
<dbReference type="Pfam" id="PF14765">
    <property type="entry name" value="PS-DH"/>
    <property type="match status" value="1"/>
</dbReference>
<dbReference type="PROSITE" id="PS52004">
    <property type="entry name" value="KS3_2"/>
    <property type="match status" value="1"/>
</dbReference>
<evidence type="ECO:0000256" key="3">
    <source>
        <dbReference type="ARBA" id="ARBA00022553"/>
    </source>
</evidence>
<evidence type="ECO:0000256" key="1">
    <source>
        <dbReference type="ARBA" id="ARBA00001957"/>
    </source>
</evidence>
<dbReference type="CDD" id="cd00833">
    <property type="entry name" value="PKS"/>
    <property type="match status" value="1"/>
</dbReference>
<dbReference type="Gene3D" id="3.40.366.10">
    <property type="entry name" value="Malonyl-Coenzyme A Acyl Carrier Protein, domain 2"/>
    <property type="match status" value="1"/>
</dbReference>
<dbReference type="Gene3D" id="3.10.129.110">
    <property type="entry name" value="Polyketide synthase dehydratase"/>
    <property type="match status" value="1"/>
</dbReference>
<dbReference type="InterPro" id="IPR014030">
    <property type="entry name" value="Ketoacyl_synth_N"/>
</dbReference>
<dbReference type="InterPro" id="IPR049551">
    <property type="entry name" value="PKS_DH_C"/>
</dbReference>
<dbReference type="GO" id="GO:0004315">
    <property type="term" value="F:3-oxoacyl-[acyl-carrier-protein] synthase activity"/>
    <property type="evidence" value="ECO:0007669"/>
    <property type="project" value="InterPro"/>
</dbReference>
<feature type="domain" description="PKS/mFAS DH" evidence="8">
    <location>
        <begin position="1353"/>
        <end position="1623"/>
    </location>
</feature>
<dbReference type="PROSITE" id="PS50075">
    <property type="entry name" value="CARRIER"/>
    <property type="match status" value="1"/>
</dbReference>
<dbReference type="PANTHER" id="PTHR43775">
    <property type="entry name" value="FATTY ACID SYNTHASE"/>
    <property type="match status" value="1"/>
</dbReference>
<dbReference type="PROSITE" id="PS52019">
    <property type="entry name" value="PKS_MFAS_DH"/>
    <property type="match status" value="1"/>
</dbReference>
<dbReference type="GO" id="GO:0031177">
    <property type="term" value="F:phosphopantetheine binding"/>
    <property type="evidence" value="ECO:0007669"/>
    <property type="project" value="InterPro"/>
</dbReference>
<protein>
    <submittedName>
        <fullName evidence="9">Uncharacterized protein</fullName>
    </submittedName>
</protein>
<dbReference type="InterPro" id="IPR016039">
    <property type="entry name" value="Thiolase-like"/>
</dbReference>
<comment type="cofactor">
    <cofactor evidence="1">
        <name>pantetheine 4'-phosphate</name>
        <dbReference type="ChEBI" id="CHEBI:47942"/>
    </cofactor>
</comment>
<dbReference type="Pfam" id="PF21089">
    <property type="entry name" value="PKS_DH_N"/>
    <property type="match status" value="1"/>
</dbReference>
<dbReference type="Pfam" id="PF08659">
    <property type="entry name" value="KR"/>
    <property type="match status" value="1"/>
</dbReference>
<dbReference type="SMART" id="SM00825">
    <property type="entry name" value="PKS_KS"/>
    <property type="match status" value="1"/>
</dbReference>
<evidence type="ECO:0000313" key="10">
    <source>
        <dbReference type="Proteomes" id="UP000253303"/>
    </source>
</evidence>
<feature type="domain" description="Carrier" evidence="6">
    <location>
        <begin position="1704"/>
        <end position="1779"/>
    </location>
</feature>
<keyword evidence="2" id="KW-0596">Phosphopantetheine</keyword>
<dbReference type="InterPro" id="IPR013968">
    <property type="entry name" value="PKS_KR"/>
</dbReference>
<dbReference type="InterPro" id="IPR020841">
    <property type="entry name" value="PKS_Beta-ketoAc_synthase_dom"/>
</dbReference>
<dbReference type="InterPro" id="IPR029058">
    <property type="entry name" value="AB_hydrolase_fold"/>
</dbReference>
<feature type="region of interest" description="C-terminal hotdog fold" evidence="5">
    <location>
        <begin position="1486"/>
        <end position="1623"/>
    </location>
</feature>
<dbReference type="Pfam" id="PF00698">
    <property type="entry name" value="Acyl_transf_1"/>
    <property type="match status" value="1"/>
</dbReference>